<keyword evidence="2" id="KW-1185">Reference proteome</keyword>
<dbReference type="Proteomes" id="UP000248057">
    <property type="component" value="Unassembled WGS sequence"/>
</dbReference>
<dbReference type="GO" id="GO:0009052">
    <property type="term" value="P:pentose-phosphate shunt, non-oxidative branch"/>
    <property type="evidence" value="ECO:0007669"/>
    <property type="project" value="InterPro"/>
</dbReference>
<proteinExistence type="predicted"/>
<dbReference type="EMBL" id="QJKD01000002">
    <property type="protein sequence ID" value="PXX55758.1"/>
    <property type="molecule type" value="Genomic_DNA"/>
</dbReference>
<protein>
    <submittedName>
        <fullName evidence="1">Ribose-5-phosphate isomerase</fullName>
    </submittedName>
</protein>
<keyword evidence="1" id="KW-0413">Isomerase</keyword>
<sequence>MDLSGDPSMDYREKAAQLKSLTGVVETGLFPDFCEKIIVGGPDVVRVAENNKRGHLMI</sequence>
<dbReference type="GeneID" id="86065278"/>
<dbReference type="RefSeq" id="WP_243004969.1">
    <property type="nucleotide sequence ID" value="NZ_QJKD01000002.1"/>
</dbReference>
<comment type="caution">
    <text evidence="1">The sequence shown here is derived from an EMBL/GenBank/DDBJ whole genome shotgun (WGS) entry which is preliminary data.</text>
</comment>
<dbReference type="InterPro" id="IPR004788">
    <property type="entry name" value="Ribose5P_isomerase_type_A"/>
</dbReference>
<dbReference type="GO" id="GO:0004751">
    <property type="term" value="F:ribose-5-phosphate isomerase activity"/>
    <property type="evidence" value="ECO:0007669"/>
    <property type="project" value="InterPro"/>
</dbReference>
<organism evidence="1 2">
    <name type="scientific">Hungatella effluvii</name>
    <dbReference type="NCBI Taxonomy" id="1096246"/>
    <lineage>
        <taxon>Bacteria</taxon>
        <taxon>Bacillati</taxon>
        <taxon>Bacillota</taxon>
        <taxon>Clostridia</taxon>
        <taxon>Lachnospirales</taxon>
        <taxon>Lachnospiraceae</taxon>
        <taxon>Hungatella</taxon>
    </lineage>
</organism>
<evidence type="ECO:0000313" key="2">
    <source>
        <dbReference type="Proteomes" id="UP000248057"/>
    </source>
</evidence>
<dbReference type="AlphaFoldDB" id="A0A2V3Y9C3"/>
<name>A0A2V3Y9C3_9FIRM</name>
<dbReference type="Pfam" id="PF06026">
    <property type="entry name" value="Rib_5-P_isom_A"/>
    <property type="match status" value="1"/>
</dbReference>
<reference evidence="1 2" key="1">
    <citation type="submission" date="2018-05" db="EMBL/GenBank/DDBJ databases">
        <title>Genomic Encyclopedia of Type Strains, Phase IV (KMG-IV): sequencing the most valuable type-strain genomes for metagenomic binning, comparative biology and taxonomic classification.</title>
        <authorList>
            <person name="Goeker M."/>
        </authorList>
    </citation>
    <scope>NUCLEOTIDE SEQUENCE [LARGE SCALE GENOMIC DNA]</scope>
    <source>
        <strain evidence="1 2">DSM 24995</strain>
    </source>
</reference>
<gene>
    <name evidence="1" type="ORF">DFR60_10231</name>
</gene>
<evidence type="ECO:0000313" key="1">
    <source>
        <dbReference type="EMBL" id="PXX55758.1"/>
    </source>
</evidence>
<accession>A0A2V3Y9C3</accession>